<dbReference type="AlphaFoldDB" id="A0AAV7T0Q9"/>
<dbReference type="Proteomes" id="UP001066276">
    <property type="component" value="Chromosome 4_1"/>
</dbReference>
<evidence type="ECO:0000256" key="1">
    <source>
        <dbReference type="SAM" id="MobiDB-lite"/>
    </source>
</evidence>
<evidence type="ECO:0000313" key="3">
    <source>
        <dbReference type="Proteomes" id="UP001066276"/>
    </source>
</evidence>
<sequence length="148" mass="15673">MHQVLVSAPLKQDVRCKGQRSGASDTCHRRGRGAGSPASEASQAKLTYGVSRSLLSQSRWHWELPIKSSLHLKQLFSKHAAAPRSVCAAAYGAGLGEGGCSLLFGPGVECSAPQPVTRLRDNGAGCPRLCFIRVNLAKPPKNSRALAV</sequence>
<comment type="caution">
    <text evidence="2">The sequence shown here is derived from an EMBL/GenBank/DDBJ whole genome shotgun (WGS) entry which is preliminary data.</text>
</comment>
<gene>
    <name evidence="2" type="ORF">NDU88_001973</name>
</gene>
<feature type="region of interest" description="Disordered" evidence="1">
    <location>
        <begin position="16"/>
        <end position="42"/>
    </location>
</feature>
<keyword evidence="3" id="KW-1185">Reference proteome</keyword>
<accession>A0AAV7T0Q9</accession>
<reference evidence="2" key="1">
    <citation type="journal article" date="2022" name="bioRxiv">
        <title>Sequencing and chromosome-scale assembly of the giantPleurodeles waltlgenome.</title>
        <authorList>
            <person name="Brown T."/>
            <person name="Elewa A."/>
            <person name="Iarovenko S."/>
            <person name="Subramanian E."/>
            <person name="Araus A.J."/>
            <person name="Petzold A."/>
            <person name="Susuki M."/>
            <person name="Suzuki K.-i.T."/>
            <person name="Hayashi T."/>
            <person name="Toyoda A."/>
            <person name="Oliveira C."/>
            <person name="Osipova E."/>
            <person name="Leigh N.D."/>
            <person name="Simon A."/>
            <person name="Yun M.H."/>
        </authorList>
    </citation>
    <scope>NUCLEOTIDE SEQUENCE</scope>
    <source>
        <strain evidence="2">20211129_DDA</strain>
        <tissue evidence="2">Liver</tissue>
    </source>
</reference>
<dbReference type="EMBL" id="JANPWB010000007">
    <property type="protein sequence ID" value="KAJ1170092.1"/>
    <property type="molecule type" value="Genomic_DNA"/>
</dbReference>
<evidence type="ECO:0000313" key="2">
    <source>
        <dbReference type="EMBL" id="KAJ1170092.1"/>
    </source>
</evidence>
<proteinExistence type="predicted"/>
<protein>
    <submittedName>
        <fullName evidence="2">Uncharacterized protein</fullName>
    </submittedName>
</protein>
<organism evidence="2 3">
    <name type="scientific">Pleurodeles waltl</name>
    <name type="common">Iberian ribbed newt</name>
    <dbReference type="NCBI Taxonomy" id="8319"/>
    <lineage>
        <taxon>Eukaryota</taxon>
        <taxon>Metazoa</taxon>
        <taxon>Chordata</taxon>
        <taxon>Craniata</taxon>
        <taxon>Vertebrata</taxon>
        <taxon>Euteleostomi</taxon>
        <taxon>Amphibia</taxon>
        <taxon>Batrachia</taxon>
        <taxon>Caudata</taxon>
        <taxon>Salamandroidea</taxon>
        <taxon>Salamandridae</taxon>
        <taxon>Pleurodelinae</taxon>
        <taxon>Pleurodeles</taxon>
    </lineage>
</organism>
<name>A0AAV7T0Q9_PLEWA</name>